<feature type="domain" description="UspA" evidence="2">
    <location>
        <begin position="5"/>
        <end position="140"/>
    </location>
</feature>
<dbReference type="SUPFAM" id="SSF52402">
    <property type="entry name" value="Adenine nucleotide alpha hydrolases-like"/>
    <property type="match status" value="1"/>
</dbReference>
<name>A0A1G9XPH8_9EURY</name>
<evidence type="ECO:0000313" key="4">
    <source>
        <dbReference type="Proteomes" id="UP000199451"/>
    </source>
</evidence>
<dbReference type="Proteomes" id="UP000199451">
    <property type="component" value="Unassembled WGS sequence"/>
</dbReference>
<dbReference type="PRINTS" id="PR01438">
    <property type="entry name" value="UNVRSLSTRESS"/>
</dbReference>
<evidence type="ECO:0000256" key="1">
    <source>
        <dbReference type="ARBA" id="ARBA00008791"/>
    </source>
</evidence>
<dbReference type="Pfam" id="PF00582">
    <property type="entry name" value="Usp"/>
    <property type="match status" value="1"/>
</dbReference>
<dbReference type="InterPro" id="IPR014729">
    <property type="entry name" value="Rossmann-like_a/b/a_fold"/>
</dbReference>
<organism evidence="3 4">
    <name type="scientific">Halogranum gelatinilyticum</name>
    <dbReference type="NCBI Taxonomy" id="660521"/>
    <lineage>
        <taxon>Archaea</taxon>
        <taxon>Methanobacteriati</taxon>
        <taxon>Methanobacteriota</taxon>
        <taxon>Stenosarchaea group</taxon>
        <taxon>Halobacteria</taxon>
        <taxon>Halobacteriales</taxon>
        <taxon>Haloferacaceae</taxon>
    </lineage>
</organism>
<evidence type="ECO:0000313" key="3">
    <source>
        <dbReference type="EMBL" id="SDM98411.1"/>
    </source>
</evidence>
<dbReference type="PANTHER" id="PTHR46268">
    <property type="entry name" value="STRESS RESPONSE PROTEIN NHAX"/>
    <property type="match status" value="1"/>
</dbReference>
<dbReference type="PANTHER" id="PTHR46268:SF6">
    <property type="entry name" value="UNIVERSAL STRESS PROTEIN UP12"/>
    <property type="match status" value="1"/>
</dbReference>
<dbReference type="RefSeq" id="WP_089698804.1">
    <property type="nucleotide sequence ID" value="NZ_FNHL01000004.1"/>
</dbReference>
<dbReference type="CDD" id="cd00293">
    <property type="entry name" value="USP-like"/>
    <property type="match status" value="1"/>
</dbReference>
<sequence>MNTQYERILVPTDGSAEAEAAVAHAVELAARYDAALHALSVVDVSNFRGLDVDSVIVDGFEEEARAAVDRVADAATEAGVTAETAVVHGAAGEEILAYVATHDVDLVVVGTRGRHGLEGLLLGSVAERVVRHADVPVLTVQYDE</sequence>
<reference evidence="4" key="1">
    <citation type="submission" date="2016-10" db="EMBL/GenBank/DDBJ databases">
        <authorList>
            <person name="Varghese N."/>
            <person name="Submissions S."/>
        </authorList>
    </citation>
    <scope>NUCLEOTIDE SEQUENCE [LARGE SCALE GENOMIC DNA]</scope>
    <source>
        <strain evidence="4">CGMCC 1.10119</strain>
    </source>
</reference>
<evidence type="ECO:0000259" key="2">
    <source>
        <dbReference type="Pfam" id="PF00582"/>
    </source>
</evidence>
<dbReference type="InterPro" id="IPR006016">
    <property type="entry name" value="UspA"/>
</dbReference>
<dbReference type="PIRSF" id="PIRSF006276">
    <property type="entry name" value="UspA"/>
    <property type="match status" value="1"/>
</dbReference>
<protein>
    <submittedName>
        <fullName evidence="3">Nucleotide-binding universal stress protein, UspA family</fullName>
    </submittedName>
</protein>
<accession>A0A1G9XPH8</accession>
<dbReference type="Gene3D" id="3.40.50.620">
    <property type="entry name" value="HUPs"/>
    <property type="match status" value="1"/>
</dbReference>
<keyword evidence="4" id="KW-1185">Reference proteome</keyword>
<proteinExistence type="inferred from homology"/>
<comment type="similarity">
    <text evidence="1">Belongs to the universal stress protein A family.</text>
</comment>
<dbReference type="AlphaFoldDB" id="A0A1G9XPH8"/>
<dbReference type="EMBL" id="FNHL01000004">
    <property type="protein sequence ID" value="SDM98411.1"/>
    <property type="molecule type" value="Genomic_DNA"/>
</dbReference>
<dbReference type="OrthoDB" id="105697at2157"/>
<dbReference type="InterPro" id="IPR006015">
    <property type="entry name" value="Universal_stress_UspA"/>
</dbReference>
<gene>
    <name evidence="3" type="ORF">SAMN04487949_3067</name>
</gene>
<dbReference type="STRING" id="660521.SAMN04487949_3067"/>